<comment type="caution">
    <text evidence="2">The sequence shown here is derived from an EMBL/GenBank/DDBJ whole genome shotgun (WGS) entry which is preliminary data.</text>
</comment>
<evidence type="ECO:0000313" key="2">
    <source>
        <dbReference type="EMBL" id="KGC09670.1"/>
    </source>
</evidence>
<dbReference type="AlphaFoldDB" id="A0AAW7RCD7"/>
<keyword evidence="1" id="KW-0472">Membrane</keyword>
<protein>
    <submittedName>
        <fullName evidence="2">Uncharacterized protein</fullName>
    </submittedName>
</protein>
<gene>
    <name evidence="2" type="ORF">DM48_5907</name>
</gene>
<dbReference type="KEGG" id="bgo:BM43_2989"/>
<keyword evidence="1" id="KW-1133">Transmembrane helix</keyword>
<proteinExistence type="predicted"/>
<dbReference type="Proteomes" id="UP000029590">
    <property type="component" value="Unassembled WGS sequence"/>
</dbReference>
<dbReference type="RefSeq" id="WP_155296502.1">
    <property type="nucleotide sequence ID" value="NZ_CADEVY010000006.1"/>
</dbReference>
<accession>A0AAW7RCD7</accession>
<reference evidence="2 3" key="1">
    <citation type="submission" date="2014-04" db="EMBL/GenBank/DDBJ databases">
        <authorList>
            <person name="Bishop-Lilly K.A."/>
            <person name="Broomall S.M."/>
            <person name="Chain P.S."/>
            <person name="Chertkov O."/>
            <person name="Coyne S.R."/>
            <person name="Daligault H.E."/>
            <person name="Davenport K.W."/>
            <person name="Erkkila T."/>
            <person name="Frey K.G."/>
            <person name="Gibbons H.S."/>
            <person name="Gu W."/>
            <person name="Jaissle J."/>
            <person name="Johnson S.L."/>
            <person name="Koroleva G.I."/>
            <person name="Ladner J.T."/>
            <person name="Lo C.-C."/>
            <person name="Minogue T.D."/>
            <person name="Munk C."/>
            <person name="Palacios G.F."/>
            <person name="Redden C.L."/>
            <person name="Rosenzweig C.N."/>
            <person name="Scholz M.B."/>
            <person name="Teshima H."/>
            <person name="Xu Y."/>
        </authorList>
    </citation>
    <scope>NUCLEOTIDE SEQUENCE [LARGE SCALE GENOMIC DNA]</scope>
    <source>
        <strain evidence="3">gladioli</strain>
    </source>
</reference>
<sequence length="54" mass="6196">MNAHWVMLGLAAVIGWAGIVAARGLLRERVQRQLVPIRVRRDAQRFDARRSSRD</sequence>
<evidence type="ECO:0000313" key="3">
    <source>
        <dbReference type="Proteomes" id="UP000029590"/>
    </source>
</evidence>
<organism evidence="2 3">
    <name type="scientific">Burkholderia gladioli</name>
    <name type="common">Pseudomonas marginata</name>
    <name type="synonym">Phytomonas marginata</name>
    <dbReference type="NCBI Taxonomy" id="28095"/>
    <lineage>
        <taxon>Bacteria</taxon>
        <taxon>Pseudomonadati</taxon>
        <taxon>Pseudomonadota</taxon>
        <taxon>Betaproteobacteria</taxon>
        <taxon>Burkholderiales</taxon>
        <taxon>Burkholderiaceae</taxon>
        <taxon>Burkholderia</taxon>
    </lineage>
</organism>
<keyword evidence="1" id="KW-0812">Transmembrane</keyword>
<name>A0AAW7RCD7_BURGA</name>
<feature type="transmembrane region" description="Helical" evidence="1">
    <location>
        <begin position="6"/>
        <end position="26"/>
    </location>
</feature>
<dbReference type="EMBL" id="JPGG01000018">
    <property type="protein sequence ID" value="KGC09670.1"/>
    <property type="molecule type" value="Genomic_DNA"/>
</dbReference>
<evidence type="ECO:0000256" key="1">
    <source>
        <dbReference type="SAM" id="Phobius"/>
    </source>
</evidence>